<accession>A0A240AEX9</accession>
<dbReference type="EMBL" id="LT906479">
    <property type="protein sequence ID" value="SNV81448.1"/>
    <property type="molecule type" value="Genomic_DNA"/>
</dbReference>
<sequence>MKRRLAALLLIALALAAWFAGRQQALRLQQPWDRQIYVWQRVWTPQHAEALADSRDLFSSLRVLALQVHPREGWREIPINLPLLQQDGRPLWLVARLDGQLPQRDQTAIVQRLLTLAQRWQDAGLQVSGVEIDHDAATARLPDYQRFLHQLRQRLPASLQLGITALPAWIGSPALPGVLQQADSSVLQVHAVLSPRQGLFDGAQALRWVRQYAAITPKPFRVALPAYGMGLLGFDAQGAQVESESPLRVAGGGRELTVAPQRIADFLQQLASQATPRLRGIIWFRLPLATDRRAWSLATLRAVIERRPLTVDWQVKFRPQPRQNGLYDLTIHNNGPVDAPLPREIVITAGDCLAADAVGNYRLETTPQRQRFTRIDGDQLRAGQSRPLGWLRCKNLTPGGTLVTP</sequence>
<dbReference type="OrthoDB" id="187794at2"/>
<dbReference type="Pfam" id="PF11340">
    <property type="entry name" value="DUF3142"/>
    <property type="match status" value="1"/>
</dbReference>
<reference evidence="1 2" key="1">
    <citation type="submission" date="2017-06" db="EMBL/GenBank/DDBJ databases">
        <authorList>
            <consortium name="Pathogen Informatics"/>
        </authorList>
    </citation>
    <scope>NUCLEOTIDE SEQUENCE [LARGE SCALE GENOMIC DNA]</scope>
    <source>
        <strain evidence="1 2">NCTC12148</strain>
    </source>
</reference>
<dbReference type="Proteomes" id="UP000215134">
    <property type="component" value="Chromosome 1"/>
</dbReference>
<proteinExistence type="predicted"/>
<protein>
    <submittedName>
        <fullName evidence="1">Protein of uncharacterized function (DUF3142)</fullName>
    </submittedName>
</protein>
<evidence type="ECO:0000313" key="1">
    <source>
        <dbReference type="EMBL" id="SNV81448.1"/>
    </source>
</evidence>
<dbReference type="STRING" id="1411141.GCA_001590885_03456"/>
<dbReference type="KEGG" id="sfj:SAMEA4384070_0198"/>
<gene>
    <name evidence="1" type="ORF">SAMEA4384070_00198</name>
</gene>
<dbReference type="GeneID" id="75025391"/>
<keyword evidence="2" id="KW-1185">Reference proteome</keyword>
<name>A0A240AEX9_SERFI</name>
<evidence type="ECO:0000313" key="2">
    <source>
        <dbReference type="Proteomes" id="UP000215134"/>
    </source>
</evidence>
<dbReference type="InterPro" id="IPR021488">
    <property type="entry name" value="DUF3142"/>
</dbReference>
<dbReference type="RefSeq" id="WP_095095073.1">
    <property type="nucleotide sequence ID" value="NZ_CAMIQD010000005.1"/>
</dbReference>
<dbReference type="AlphaFoldDB" id="A0A240AEX9"/>
<organism evidence="1 2">
    <name type="scientific">Serratia ficaria</name>
    <dbReference type="NCBI Taxonomy" id="61651"/>
    <lineage>
        <taxon>Bacteria</taxon>
        <taxon>Pseudomonadati</taxon>
        <taxon>Pseudomonadota</taxon>
        <taxon>Gammaproteobacteria</taxon>
        <taxon>Enterobacterales</taxon>
        <taxon>Yersiniaceae</taxon>
        <taxon>Serratia</taxon>
    </lineage>
</organism>